<keyword evidence="1" id="KW-1133">Transmembrane helix</keyword>
<sequence>MVVLAGRLTSFRRMFMRLFFYAFMLLAAIVYTYMAFFDLSFLTNRGRMGPGFFPRFIGGFLVLCLVAAIIKEARLGKLLEKEPDGQMRDAAVLIGLAMTFGVLLVVTGYLIATPLFVGAALLYFNSKHLLMNGAITLAAPLTIYVLFGQVLNASLPHGLWW</sequence>
<keyword evidence="1" id="KW-0812">Transmembrane</keyword>
<feature type="transmembrane region" description="Helical" evidence="1">
    <location>
        <begin position="18"/>
        <end position="37"/>
    </location>
</feature>
<proteinExistence type="predicted"/>
<keyword evidence="1" id="KW-0472">Membrane</keyword>
<dbReference type="Proteomes" id="UP000287023">
    <property type="component" value="Unassembled WGS sequence"/>
</dbReference>
<organism evidence="3 4">
    <name type="scientific">Vreelandella nanhaiensis</name>
    <dbReference type="NCBI Taxonomy" id="1258546"/>
    <lineage>
        <taxon>Bacteria</taxon>
        <taxon>Pseudomonadati</taxon>
        <taxon>Pseudomonadota</taxon>
        <taxon>Gammaproteobacteria</taxon>
        <taxon>Oceanospirillales</taxon>
        <taxon>Halomonadaceae</taxon>
        <taxon>Vreelandella</taxon>
    </lineage>
</organism>
<reference evidence="3 4" key="1">
    <citation type="submission" date="2018-12" db="EMBL/GenBank/DDBJ databases">
        <title>three novel Halomonas strain isolated from plants.</title>
        <authorList>
            <person name="Sun C."/>
        </authorList>
    </citation>
    <scope>NUCLEOTIDE SEQUENCE [LARGE SCALE GENOMIC DNA]</scope>
    <source>
        <strain evidence="3 4">JCM 18142</strain>
    </source>
</reference>
<evidence type="ECO:0000313" key="3">
    <source>
        <dbReference type="EMBL" id="RUR32268.1"/>
    </source>
</evidence>
<dbReference type="Pfam" id="PF07331">
    <property type="entry name" value="TctB"/>
    <property type="match status" value="1"/>
</dbReference>
<gene>
    <name evidence="3" type="ORF">ELY38_08155</name>
</gene>
<name>A0A3S0W9P4_9GAMM</name>
<dbReference type="InterPro" id="IPR009936">
    <property type="entry name" value="DUF1468"/>
</dbReference>
<feature type="transmembrane region" description="Helical" evidence="1">
    <location>
        <begin position="52"/>
        <end position="70"/>
    </location>
</feature>
<accession>A0A3S0W9P4</accession>
<keyword evidence="4" id="KW-1185">Reference proteome</keyword>
<evidence type="ECO:0000256" key="1">
    <source>
        <dbReference type="SAM" id="Phobius"/>
    </source>
</evidence>
<comment type="caution">
    <text evidence="3">The sequence shown here is derived from an EMBL/GenBank/DDBJ whole genome shotgun (WGS) entry which is preliminary data.</text>
</comment>
<dbReference type="EMBL" id="RZHF01000009">
    <property type="protein sequence ID" value="RUR32268.1"/>
    <property type="molecule type" value="Genomic_DNA"/>
</dbReference>
<feature type="transmembrane region" description="Helical" evidence="1">
    <location>
        <begin position="129"/>
        <end position="147"/>
    </location>
</feature>
<protein>
    <submittedName>
        <fullName evidence="3">Tripartite tricarboxylate transporter TctB family protein</fullName>
    </submittedName>
</protein>
<feature type="transmembrane region" description="Helical" evidence="1">
    <location>
        <begin position="90"/>
        <end position="123"/>
    </location>
</feature>
<evidence type="ECO:0000313" key="4">
    <source>
        <dbReference type="Proteomes" id="UP000287023"/>
    </source>
</evidence>
<dbReference type="AlphaFoldDB" id="A0A3S0W9P4"/>
<feature type="domain" description="DUF1468" evidence="2">
    <location>
        <begin position="20"/>
        <end position="156"/>
    </location>
</feature>
<dbReference type="OrthoDB" id="2883350at2"/>
<evidence type="ECO:0000259" key="2">
    <source>
        <dbReference type="Pfam" id="PF07331"/>
    </source>
</evidence>